<dbReference type="EMBL" id="CAXKWB010009500">
    <property type="protein sequence ID" value="CAL4094973.1"/>
    <property type="molecule type" value="Genomic_DNA"/>
</dbReference>
<evidence type="ECO:0000313" key="1">
    <source>
        <dbReference type="EMBL" id="CAL4094973.1"/>
    </source>
</evidence>
<gene>
    <name evidence="1" type="ORF">MNOR_LOCUS15290</name>
</gene>
<evidence type="ECO:0000313" key="2">
    <source>
        <dbReference type="Proteomes" id="UP001497623"/>
    </source>
</evidence>
<sequence length="141" mass="16438">YGSNVHSSQCNQAIMLVTDGAPESFQEIFERYNRPHVQVRMFTYQIGKGTHNRNLKQIACYNKGFFVHVTNKEEAHEQVLKYITVMARPMVMYQMEHPLTWTGVYADIARPQEALDALGKREGYRLKTTVSVPVFDTRRYF</sequence>
<evidence type="ECO:0008006" key="3">
    <source>
        <dbReference type="Google" id="ProtNLM"/>
    </source>
</evidence>
<reference evidence="1 2" key="1">
    <citation type="submission" date="2024-05" db="EMBL/GenBank/DDBJ databases">
        <authorList>
            <person name="Wallberg A."/>
        </authorList>
    </citation>
    <scope>NUCLEOTIDE SEQUENCE [LARGE SCALE GENOMIC DNA]</scope>
</reference>
<dbReference type="PANTHER" id="PTHR10166">
    <property type="entry name" value="VOLTAGE-DEPENDENT CALCIUM CHANNEL SUBUNIT ALPHA-2/DELTA-RELATED"/>
    <property type="match status" value="1"/>
</dbReference>
<organism evidence="1 2">
    <name type="scientific">Meganyctiphanes norvegica</name>
    <name type="common">Northern krill</name>
    <name type="synonym">Thysanopoda norvegica</name>
    <dbReference type="NCBI Taxonomy" id="48144"/>
    <lineage>
        <taxon>Eukaryota</taxon>
        <taxon>Metazoa</taxon>
        <taxon>Ecdysozoa</taxon>
        <taxon>Arthropoda</taxon>
        <taxon>Crustacea</taxon>
        <taxon>Multicrustacea</taxon>
        <taxon>Malacostraca</taxon>
        <taxon>Eumalacostraca</taxon>
        <taxon>Eucarida</taxon>
        <taxon>Euphausiacea</taxon>
        <taxon>Euphausiidae</taxon>
        <taxon>Meganyctiphanes</taxon>
    </lineage>
</organism>
<protein>
    <recommendedName>
        <fullName evidence="3">VWFA domain-containing protein</fullName>
    </recommendedName>
</protein>
<dbReference type="GO" id="GO:0005891">
    <property type="term" value="C:voltage-gated calcium channel complex"/>
    <property type="evidence" value="ECO:0007669"/>
    <property type="project" value="TreeGrafter"/>
</dbReference>
<feature type="non-terminal residue" evidence="1">
    <location>
        <position position="141"/>
    </location>
</feature>
<dbReference type="PANTHER" id="PTHR10166:SF37">
    <property type="entry name" value="STOLID, ISOFORM H"/>
    <property type="match status" value="1"/>
</dbReference>
<accession>A0AAV2QNJ5</accession>
<feature type="non-terminal residue" evidence="1">
    <location>
        <position position="1"/>
    </location>
</feature>
<dbReference type="InterPro" id="IPR036465">
    <property type="entry name" value="vWFA_dom_sf"/>
</dbReference>
<name>A0AAV2QNJ5_MEGNR</name>
<dbReference type="InterPro" id="IPR051173">
    <property type="entry name" value="Ca_channel_alpha-2/delta"/>
</dbReference>
<dbReference type="GO" id="GO:0005245">
    <property type="term" value="F:voltage-gated calcium channel activity"/>
    <property type="evidence" value="ECO:0007669"/>
    <property type="project" value="TreeGrafter"/>
</dbReference>
<dbReference type="SUPFAM" id="SSF53300">
    <property type="entry name" value="vWA-like"/>
    <property type="match status" value="1"/>
</dbReference>
<dbReference type="AlphaFoldDB" id="A0AAV2QNJ5"/>
<dbReference type="Proteomes" id="UP001497623">
    <property type="component" value="Unassembled WGS sequence"/>
</dbReference>
<dbReference type="Gene3D" id="3.40.50.410">
    <property type="entry name" value="von Willebrand factor, type A domain"/>
    <property type="match status" value="1"/>
</dbReference>
<keyword evidence="2" id="KW-1185">Reference proteome</keyword>
<comment type="caution">
    <text evidence="1">The sequence shown here is derived from an EMBL/GenBank/DDBJ whole genome shotgun (WGS) entry which is preliminary data.</text>
</comment>
<proteinExistence type="predicted"/>